<dbReference type="GO" id="GO:0010521">
    <property type="term" value="F:telomerase inhibitor activity"/>
    <property type="evidence" value="ECO:0007669"/>
    <property type="project" value="TreeGrafter"/>
</dbReference>
<dbReference type="Gene3D" id="2.40.50.140">
    <property type="entry name" value="Nucleic acid-binding proteins"/>
    <property type="match status" value="2"/>
</dbReference>
<evidence type="ECO:0000256" key="3">
    <source>
        <dbReference type="ARBA" id="ARBA00008442"/>
    </source>
</evidence>
<feature type="region of interest" description="Disordered" evidence="9">
    <location>
        <begin position="323"/>
        <end position="384"/>
    </location>
</feature>
<dbReference type="OrthoDB" id="2186770at2759"/>
<dbReference type="GO" id="GO:0032210">
    <property type="term" value="P:regulation of telomere maintenance via telomerase"/>
    <property type="evidence" value="ECO:0007669"/>
    <property type="project" value="TreeGrafter"/>
</dbReference>
<feature type="region of interest" description="Disordered" evidence="9">
    <location>
        <begin position="569"/>
        <end position="601"/>
    </location>
</feature>
<dbReference type="Pfam" id="PF02765">
    <property type="entry name" value="POT1"/>
    <property type="match status" value="1"/>
</dbReference>
<dbReference type="InterPro" id="IPR012340">
    <property type="entry name" value="NA-bd_OB-fold"/>
</dbReference>
<sequence>MLLPSRYVSARDILDGKRDPGSKVNVVGLVTDCRAPIATKGGDWKCEIQLYDQSLEDGTEFLTLNIFRQKDDIPDAHCGDVIAISSAKIQVRSSISLITHHTTVLHVYDATKIPSPPRDALLALRPCIKRAARVPTPEEAKFVSVLYQAINRDRVPSADSFEVMKAQSANVKDKFCELKDVTEGRFVDLVVEIVRAPFHDGDKCTLWVSDYTENELFFKFSFTGDTATGDQVGDPQGYMSKFSSKAPNDGRPFGKRSMQITCFEPHASSMRQEELSSGSWVYLRNIQIKFGRSGSNLEGFLRQDRHDSGTKVSIELLDVSGGSTPISPQLKKALRRKRDYNKEKKEQVRDLAEAAKAGQKRKARPEPCGGQRTGPPRAKLKRKQERNKMFNRTEQEDEPNGLPNLNQQIKCENTNKAASSISQVMERVSHETIIDNKSVKLQLPFINANYRTVVRVINFEPSQLEQFSRPWKVSDLDALSDNEPDSDADSWASGQEDSKMSWEWRFYLELEDATPPDGQVKKTMWVLVDNQAAQCLLNLDATDLSRDPQRLKDLRQQLSILWGDVGDSKVRAQQAKRRERNGPPSHTPEEAQTAPPPPADNLPFSCCLRQYGVKVPEPDRRKANAGEGKRWKRMFGLFGVRIAPA</sequence>
<dbReference type="GO" id="GO:0016233">
    <property type="term" value="P:telomere capping"/>
    <property type="evidence" value="ECO:0007669"/>
    <property type="project" value="TreeGrafter"/>
</dbReference>
<reference evidence="11 12" key="2">
    <citation type="journal article" date="2017" name="Sci. Rep.">
        <title>Ant-infecting Ophiocordyceps genomes reveal a high diversity of potential behavioral manipulation genes and a possible major role for enterotoxins.</title>
        <authorList>
            <person name="de Bekker C."/>
            <person name="Ohm R.A."/>
            <person name="Evans H.C."/>
            <person name="Brachmann A."/>
            <person name="Hughes D.P."/>
        </authorList>
    </citation>
    <scope>NUCLEOTIDE SEQUENCE [LARGE SCALE GENOMIC DNA]</scope>
    <source>
        <strain evidence="11 12">SC16a</strain>
    </source>
</reference>
<dbReference type="FunFam" id="2.40.50.140:FF:000303">
    <property type="entry name" value="Protection of telomeres protein 1"/>
    <property type="match status" value="1"/>
</dbReference>
<dbReference type="PANTHER" id="PTHR14513">
    <property type="entry name" value="PROTECTION OF TELOMERES 1"/>
    <property type="match status" value="1"/>
</dbReference>
<evidence type="ECO:0000313" key="11">
    <source>
        <dbReference type="EMBL" id="PFH56151.1"/>
    </source>
</evidence>
<comment type="similarity">
    <text evidence="3">Belongs to the telombin family.</text>
</comment>
<name>A0A2A9P597_OPHUN</name>
<comment type="caution">
    <text evidence="11">The sequence shown here is derived from an EMBL/GenBank/DDBJ whole genome shotgun (WGS) entry which is preliminary data.</text>
</comment>
<dbReference type="SMART" id="SM00976">
    <property type="entry name" value="Telo_bind"/>
    <property type="match status" value="1"/>
</dbReference>
<evidence type="ECO:0000256" key="4">
    <source>
        <dbReference type="ARBA" id="ARBA00015253"/>
    </source>
</evidence>
<gene>
    <name evidence="11" type="ORF">XA68_16974</name>
</gene>
<keyword evidence="7" id="KW-0238">DNA-binding</keyword>
<keyword evidence="5" id="KW-0158">Chromosome</keyword>
<feature type="compositionally biased region" description="Basic and acidic residues" evidence="9">
    <location>
        <begin position="340"/>
        <end position="353"/>
    </location>
</feature>
<dbReference type="AlphaFoldDB" id="A0A2A9P597"/>
<evidence type="ECO:0000256" key="7">
    <source>
        <dbReference type="ARBA" id="ARBA00023125"/>
    </source>
</evidence>
<comment type="subcellular location">
    <subcellularLocation>
        <location evidence="2">Chromosome</location>
        <location evidence="2">Telomere</location>
    </subcellularLocation>
    <subcellularLocation>
        <location evidence="1">Nucleus</location>
    </subcellularLocation>
</comment>
<dbReference type="SUPFAM" id="SSF50249">
    <property type="entry name" value="Nucleic acid-binding proteins"/>
    <property type="match status" value="2"/>
</dbReference>
<dbReference type="PANTHER" id="PTHR14513:SF0">
    <property type="entry name" value="PROTECTION OF TELOMERES PROTEIN 1"/>
    <property type="match status" value="1"/>
</dbReference>
<evidence type="ECO:0000256" key="5">
    <source>
        <dbReference type="ARBA" id="ARBA00022454"/>
    </source>
</evidence>
<evidence type="ECO:0000256" key="1">
    <source>
        <dbReference type="ARBA" id="ARBA00004123"/>
    </source>
</evidence>
<keyword evidence="6" id="KW-0779">Telomere</keyword>
<feature type="domain" description="Telomeric single stranded DNA binding POT1/Cdc13" evidence="10">
    <location>
        <begin position="10"/>
        <end position="151"/>
    </location>
</feature>
<keyword evidence="8" id="KW-0539">Nucleus</keyword>
<dbReference type="EMBL" id="LAZP02000649">
    <property type="protein sequence ID" value="PFH56151.1"/>
    <property type="molecule type" value="Genomic_DNA"/>
</dbReference>
<dbReference type="GO" id="GO:0098505">
    <property type="term" value="F:G-rich strand telomeric DNA binding"/>
    <property type="evidence" value="ECO:0007669"/>
    <property type="project" value="TreeGrafter"/>
</dbReference>
<dbReference type="GO" id="GO:0000783">
    <property type="term" value="C:nuclear telomere cap complex"/>
    <property type="evidence" value="ECO:0007669"/>
    <property type="project" value="TreeGrafter"/>
</dbReference>
<reference evidence="11 12" key="1">
    <citation type="journal article" date="2015" name="BMC Genomics">
        <title>Gene expression during zombie ant biting behavior reflects the complexity underlying fungal parasitic behavioral manipulation.</title>
        <authorList>
            <person name="de Bekker C."/>
            <person name="Ohm R.A."/>
            <person name="Loreto R.G."/>
            <person name="Sebastian A."/>
            <person name="Albert I."/>
            <person name="Merrow M."/>
            <person name="Brachmann A."/>
            <person name="Hughes D.P."/>
        </authorList>
    </citation>
    <scope>NUCLEOTIDE SEQUENCE [LARGE SCALE GENOMIC DNA]</scope>
    <source>
        <strain evidence="11 12">SC16a</strain>
    </source>
</reference>
<evidence type="ECO:0000256" key="2">
    <source>
        <dbReference type="ARBA" id="ARBA00004574"/>
    </source>
</evidence>
<proteinExistence type="inferred from homology"/>
<dbReference type="InterPro" id="IPR032042">
    <property type="entry name" value="POT1PC"/>
</dbReference>
<keyword evidence="12" id="KW-1185">Reference proteome</keyword>
<dbReference type="InterPro" id="IPR028389">
    <property type="entry name" value="POT1"/>
</dbReference>
<evidence type="ECO:0000256" key="8">
    <source>
        <dbReference type="ARBA" id="ARBA00023242"/>
    </source>
</evidence>
<evidence type="ECO:0000259" key="10">
    <source>
        <dbReference type="SMART" id="SM00976"/>
    </source>
</evidence>
<dbReference type="STRING" id="268505.A0A2A9P597"/>
<evidence type="ECO:0000256" key="6">
    <source>
        <dbReference type="ARBA" id="ARBA00022895"/>
    </source>
</evidence>
<evidence type="ECO:0000256" key="9">
    <source>
        <dbReference type="SAM" id="MobiDB-lite"/>
    </source>
</evidence>
<dbReference type="InterPro" id="IPR011564">
    <property type="entry name" value="Telomer_end-bd_POT1/Cdc13"/>
</dbReference>
<organism evidence="11 12">
    <name type="scientific">Ophiocordyceps unilateralis</name>
    <name type="common">Zombie-ant fungus</name>
    <name type="synonym">Torrubia unilateralis</name>
    <dbReference type="NCBI Taxonomy" id="268505"/>
    <lineage>
        <taxon>Eukaryota</taxon>
        <taxon>Fungi</taxon>
        <taxon>Dikarya</taxon>
        <taxon>Ascomycota</taxon>
        <taxon>Pezizomycotina</taxon>
        <taxon>Sordariomycetes</taxon>
        <taxon>Hypocreomycetidae</taxon>
        <taxon>Hypocreales</taxon>
        <taxon>Ophiocordycipitaceae</taxon>
        <taxon>Ophiocordyceps</taxon>
    </lineage>
</organism>
<accession>A0A2A9P597</accession>
<protein>
    <recommendedName>
        <fullName evidence="4">Protection of telomeres protein 1</fullName>
    </recommendedName>
</protein>
<dbReference type="Pfam" id="PF16686">
    <property type="entry name" value="POT1PC"/>
    <property type="match status" value="1"/>
</dbReference>
<dbReference type="Proteomes" id="UP000037136">
    <property type="component" value="Unassembled WGS sequence"/>
</dbReference>
<evidence type="ECO:0000313" key="12">
    <source>
        <dbReference type="Proteomes" id="UP000037136"/>
    </source>
</evidence>